<dbReference type="EMBL" id="UINC01001345">
    <property type="protein sequence ID" value="SUZ78232.1"/>
    <property type="molecule type" value="Genomic_DNA"/>
</dbReference>
<evidence type="ECO:0000256" key="4">
    <source>
        <dbReference type="ARBA" id="ARBA00023014"/>
    </source>
</evidence>
<dbReference type="InterPro" id="IPR036922">
    <property type="entry name" value="Rieske_2Fe-2S_sf"/>
</dbReference>
<keyword evidence="1" id="KW-0001">2Fe-2S</keyword>
<sequence>MIAVLNIEDIEEGSSKGLEANSIYMFAVKKDDQIYLYWNRCPHLGTPLEWEEDRFLDADGTLIQCATHGALFQISDGRCLAGPCKGKSLKPVPFIIDNGMVMVEEHILNLATHR</sequence>
<keyword evidence="2" id="KW-0479">Metal-binding</keyword>
<name>A0A381QFX9_9ZZZZ</name>
<dbReference type="SUPFAM" id="SSF50022">
    <property type="entry name" value="ISP domain"/>
    <property type="match status" value="1"/>
</dbReference>
<keyword evidence="4" id="KW-0411">Iron-sulfur</keyword>
<evidence type="ECO:0000313" key="6">
    <source>
        <dbReference type="EMBL" id="SUZ78232.1"/>
    </source>
</evidence>
<dbReference type="Gene3D" id="2.102.10.10">
    <property type="entry name" value="Rieske [2Fe-2S] iron-sulphur domain"/>
    <property type="match status" value="1"/>
</dbReference>
<gene>
    <name evidence="6" type="ORF">METZ01_LOCUS31086</name>
</gene>
<dbReference type="CDD" id="cd03467">
    <property type="entry name" value="Rieske"/>
    <property type="match status" value="1"/>
</dbReference>
<keyword evidence="3" id="KW-0408">Iron</keyword>
<feature type="domain" description="Rieske" evidence="5">
    <location>
        <begin position="2"/>
        <end position="103"/>
    </location>
</feature>
<evidence type="ECO:0000256" key="3">
    <source>
        <dbReference type="ARBA" id="ARBA00023004"/>
    </source>
</evidence>
<evidence type="ECO:0000256" key="2">
    <source>
        <dbReference type="ARBA" id="ARBA00022723"/>
    </source>
</evidence>
<reference evidence="6" key="1">
    <citation type="submission" date="2018-05" db="EMBL/GenBank/DDBJ databases">
        <authorList>
            <person name="Lanie J.A."/>
            <person name="Ng W.-L."/>
            <person name="Kazmierczak K.M."/>
            <person name="Andrzejewski T.M."/>
            <person name="Davidsen T.M."/>
            <person name="Wayne K.J."/>
            <person name="Tettelin H."/>
            <person name="Glass J.I."/>
            <person name="Rusch D."/>
            <person name="Podicherti R."/>
            <person name="Tsui H.-C.T."/>
            <person name="Winkler M.E."/>
        </authorList>
    </citation>
    <scope>NUCLEOTIDE SEQUENCE</scope>
</reference>
<dbReference type="Pfam" id="PF00355">
    <property type="entry name" value="Rieske"/>
    <property type="match status" value="1"/>
</dbReference>
<proteinExistence type="predicted"/>
<organism evidence="6">
    <name type="scientific">marine metagenome</name>
    <dbReference type="NCBI Taxonomy" id="408172"/>
    <lineage>
        <taxon>unclassified sequences</taxon>
        <taxon>metagenomes</taxon>
        <taxon>ecological metagenomes</taxon>
    </lineage>
</organism>
<dbReference type="AlphaFoldDB" id="A0A381QFX9"/>
<evidence type="ECO:0000256" key="1">
    <source>
        <dbReference type="ARBA" id="ARBA00022714"/>
    </source>
</evidence>
<dbReference type="GO" id="GO:0051537">
    <property type="term" value="F:2 iron, 2 sulfur cluster binding"/>
    <property type="evidence" value="ECO:0007669"/>
    <property type="project" value="UniProtKB-KW"/>
</dbReference>
<dbReference type="PANTHER" id="PTHR40261:SF1">
    <property type="entry name" value="RIESKE DOMAIN-CONTAINING PROTEIN"/>
    <property type="match status" value="1"/>
</dbReference>
<dbReference type="GO" id="GO:0046872">
    <property type="term" value="F:metal ion binding"/>
    <property type="evidence" value="ECO:0007669"/>
    <property type="project" value="UniProtKB-KW"/>
</dbReference>
<dbReference type="PROSITE" id="PS51296">
    <property type="entry name" value="RIESKE"/>
    <property type="match status" value="1"/>
</dbReference>
<evidence type="ECO:0000259" key="5">
    <source>
        <dbReference type="PROSITE" id="PS51296"/>
    </source>
</evidence>
<dbReference type="InterPro" id="IPR017941">
    <property type="entry name" value="Rieske_2Fe-2S"/>
</dbReference>
<accession>A0A381QFX9</accession>
<protein>
    <recommendedName>
        <fullName evidence="5">Rieske domain-containing protein</fullName>
    </recommendedName>
</protein>
<dbReference type="PANTHER" id="PTHR40261">
    <property type="match status" value="1"/>
</dbReference>